<dbReference type="InterPro" id="IPR037171">
    <property type="entry name" value="NagB/RpiA_transferase-like"/>
</dbReference>
<evidence type="ECO:0000256" key="1">
    <source>
        <dbReference type="ARBA" id="ARBA00023015"/>
    </source>
</evidence>
<dbReference type="InterPro" id="IPR001034">
    <property type="entry name" value="DeoR_HTH"/>
</dbReference>
<dbReference type="Gene3D" id="3.40.50.1360">
    <property type="match status" value="1"/>
</dbReference>
<dbReference type="PROSITE" id="PS51000">
    <property type="entry name" value="HTH_DEOR_2"/>
    <property type="match status" value="1"/>
</dbReference>
<protein>
    <submittedName>
        <fullName evidence="4">DeoR/GlpR family transcriptional regulator of sugar metabolism</fullName>
    </submittedName>
</protein>
<evidence type="ECO:0000256" key="2">
    <source>
        <dbReference type="ARBA" id="ARBA00023163"/>
    </source>
</evidence>
<dbReference type="PRINTS" id="PR00037">
    <property type="entry name" value="HTHLACR"/>
</dbReference>
<dbReference type="PANTHER" id="PTHR30363">
    <property type="entry name" value="HTH-TYPE TRANSCRIPTIONAL REGULATOR SRLR-RELATED"/>
    <property type="match status" value="1"/>
</dbReference>
<evidence type="ECO:0000313" key="5">
    <source>
        <dbReference type="Proteomes" id="UP000539953"/>
    </source>
</evidence>
<reference evidence="4 5" key="1">
    <citation type="submission" date="2020-08" db="EMBL/GenBank/DDBJ databases">
        <title>Genomic Encyclopedia of Type Strains, Phase IV (KMG-IV): sequencing the most valuable type-strain genomes for metagenomic binning, comparative biology and taxonomic classification.</title>
        <authorList>
            <person name="Goeker M."/>
        </authorList>
    </citation>
    <scope>NUCLEOTIDE SEQUENCE [LARGE SCALE GENOMIC DNA]</scope>
    <source>
        <strain evidence="4 5">DSM 25799</strain>
    </source>
</reference>
<comment type="caution">
    <text evidence="4">The sequence shown here is derived from an EMBL/GenBank/DDBJ whole genome shotgun (WGS) entry which is preliminary data.</text>
</comment>
<dbReference type="Pfam" id="PF00455">
    <property type="entry name" value="DeoRC"/>
    <property type="match status" value="1"/>
</dbReference>
<dbReference type="Pfam" id="PF08220">
    <property type="entry name" value="HTH_DeoR"/>
    <property type="match status" value="1"/>
</dbReference>
<organism evidence="4 5">
    <name type="scientific">Catenisphaera adipataccumulans</name>
    <dbReference type="NCBI Taxonomy" id="700500"/>
    <lineage>
        <taxon>Bacteria</taxon>
        <taxon>Bacillati</taxon>
        <taxon>Bacillota</taxon>
        <taxon>Erysipelotrichia</taxon>
        <taxon>Erysipelotrichales</taxon>
        <taxon>Erysipelotrichaceae</taxon>
        <taxon>Catenisphaera</taxon>
    </lineage>
</organism>
<dbReference type="SMART" id="SM00420">
    <property type="entry name" value="HTH_DEOR"/>
    <property type="match status" value="1"/>
</dbReference>
<dbReference type="GO" id="GO:0003700">
    <property type="term" value="F:DNA-binding transcription factor activity"/>
    <property type="evidence" value="ECO:0007669"/>
    <property type="project" value="InterPro"/>
</dbReference>
<gene>
    <name evidence="4" type="ORF">HNQ47_001181</name>
</gene>
<dbReference type="InterPro" id="IPR036390">
    <property type="entry name" value="WH_DNA-bd_sf"/>
</dbReference>
<keyword evidence="1" id="KW-0805">Transcription regulation</keyword>
<dbReference type="InterPro" id="IPR050313">
    <property type="entry name" value="Carb_Metab_HTH_regulators"/>
</dbReference>
<sequence length="254" mass="28524">MAKKNNVRRKAIEKQIQTEQQATVEQLAARYHVTPETIRTDLRFLEEKGSILRIHGGAVIRPLKTDPPITVRYQEDNHEKRAISKKILPFIHDGAMIYIDGGSTVLPLMHFLETKRDLTIVTDSYELVRAGFSSRHTIYALGGKLYKKGHMLVGDYALQMVQTMRFDTCILGMDGCKGVNGPANGTPVEVILDQIVMHRSKQKILAAAAGKFEQEAAWQYADFSDFDVLVTTSLPATVKAQLPIDQIIETEKEE</sequence>
<dbReference type="SUPFAM" id="SSF46785">
    <property type="entry name" value="Winged helix' DNA-binding domain"/>
    <property type="match status" value="1"/>
</dbReference>
<dbReference type="SUPFAM" id="SSF100950">
    <property type="entry name" value="NagB/RpiA/CoA transferase-like"/>
    <property type="match status" value="1"/>
</dbReference>
<evidence type="ECO:0000259" key="3">
    <source>
        <dbReference type="PROSITE" id="PS51000"/>
    </source>
</evidence>
<name>A0A7W8FX02_9FIRM</name>
<keyword evidence="2" id="KW-0804">Transcription</keyword>
<dbReference type="AlphaFoldDB" id="A0A7W8FX02"/>
<proteinExistence type="predicted"/>
<keyword evidence="5" id="KW-1185">Reference proteome</keyword>
<dbReference type="InterPro" id="IPR014036">
    <property type="entry name" value="DeoR-like_C"/>
</dbReference>
<dbReference type="EMBL" id="JACHHK010000004">
    <property type="protein sequence ID" value="MBB5183160.1"/>
    <property type="molecule type" value="Genomic_DNA"/>
</dbReference>
<dbReference type="Proteomes" id="UP000539953">
    <property type="component" value="Unassembled WGS sequence"/>
</dbReference>
<dbReference type="PANTHER" id="PTHR30363:SF44">
    <property type="entry name" value="AGA OPERON TRANSCRIPTIONAL REPRESSOR-RELATED"/>
    <property type="match status" value="1"/>
</dbReference>
<dbReference type="RefSeq" id="WP_183328459.1">
    <property type="nucleotide sequence ID" value="NZ_JACHHK010000004.1"/>
</dbReference>
<feature type="domain" description="HTH deoR-type" evidence="3">
    <location>
        <begin position="5"/>
        <end position="60"/>
    </location>
</feature>
<evidence type="ECO:0000313" key="4">
    <source>
        <dbReference type="EMBL" id="MBB5183160.1"/>
    </source>
</evidence>
<accession>A0A7W8FX02</accession>
<dbReference type="SMART" id="SM01134">
    <property type="entry name" value="DeoRC"/>
    <property type="match status" value="1"/>
</dbReference>